<dbReference type="PANTHER" id="PTHR37309:SF1">
    <property type="entry name" value="SLR0284 PROTEIN"/>
    <property type="match status" value="1"/>
</dbReference>
<evidence type="ECO:0000256" key="1">
    <source>
        <dbReference type="SAM" id="Phobius"/>
    </source>
</evidence>
<feature type="transmembrane region" description="Helical" evidence="1">
    <location>
        <begin position="110"/>
        <end position="134"/>
    </location>
</feature>
<name>A0A0B2ALE7_9MICC</name>
<organism evidence="2 3">
    <name type="scientific">Sinomonas humi</name>
    <dbReference type="NCBI Taxonomy" id="1338436"/>
    <lineage>
        <taxon>Bacteria</taxon>
        <taxon>Bacillati</taxon>
        <taxon>Actinomycetota</taxon>
        <taxon>Actinomycetes</taxon>
        <taxon>Micrococcales</taxon>
        <taxon>Micrococcaceae</taxon>
        <taxon>Sinomonas</taxon>
    </lineage>
</organism>
<evidence type="ECO:0000313" key="3">
    <source>
        <dbReference type="Proteomes" id="UP000030982"/>
    </source>
</evidence>
<dbReference type="AlphaFoldDB" id="A0A0B2ALE7"/>
<feature type="transmembrane region" description="Helical" evidence="1">
    <location>
        <begin position="5"/>
        <end position="25"/>
    </location>
</feature>
<comment type="caution">
    <text evidence="2">The sequence shown here is derived from an EMBL/GenBank/DDBJ whole genome shotgun (WGS) entry which is preliminary data.</text>
</comment>
<gene>
    <name evidence="2" type="ORF">LK10_05860</name>
</gene>
<dbReference type="STRING" id="1338436.LK10_05860"/>
<reference evidence="2 3" key="1">
    <citation type="submission" date="2014-09" db="EMBL/GenBank/DDBJ databases">
        <title>Genome sequence of Sinomonas sp. MUSC 117.</title>
        <authorList>
            <person name="Lee L.-H."/>
        </authorList>
    </citation>
    <scope>NUCLEOTIDE SEQUENCE [LARGE SCALE GENOMIC DNA]</scope>
    <source>
        <strain evidence="2 3">MUSC 117</strain>
    </source>
</reference>
<feature type="transmembrane region" description="Helical" evidence="1">
    <location>
        <begin position="70"/>
        <end position="90"/>
    </location>
</feature>
<dbReference type="Proteomes" id="UP000030982">
    <property type="component" value="Unassembled WGS sequence"/>
</dbReference>
<dbReference type="Pfam" id="PF04020">
    <property type="entry name" value="Phage_holin_4_2"/>
    <property type="match status" value="1"/>
</dbReference>
<evidence type="ECO:0000313" key="2">
    <source>
        <dbReference type="EMBL" id="KHL04460.1"/>
    </source>
</evidence>
<dbReference type="InterPro" id="IPR007165">
    <property type="entry name" value="Phage_holin_4_2"/>
</dbReference>
<protein>
    <submittedName>
        <fullName evidence="2">Membrane protein</fullName>
    </submittedName>
</protein>
<proteinExistence type="predicted"/>
<keyword evidence="1" id="KW-0812">Transmembrane</keyword>
<feature type="transmembrane region" description="Helical" evidence="1">
    <location>
        <begin position="45"/>
        <end position="63"/>
    </location>
</feature>
<sequence length="143" mass="14859">MGPFLLRVVANAAALWVGTLILPGLKISGSLPGGGAASPSGPLEFVLGYLFIGALFGLVNALIRPLVGRLALPVTVLTLGLFALVLNAAMLELTAWISRYTPVHLIVDSFFWTAVLGAIVISIVSSLVGAPLGAGRKRPKLKF</sequence>
<keyword evidence="1" id="KW-1133">Transmembrane helix</keyword>
<dbReference type="EMBL" id="JTDL01000079">
    <property type="protein sequence ID" value="KHL04460.1"/>
    <property type="molecule type" value="Genomic_DNA"/>
</dbReference>
<keyword evidence="3" id="KW-1185">Reference proteome</keyword>
<dbReference type="OrthoDB" id="9810847at2"/>
<keyword evidence="1" id="KW-0472">Membrane</keyword>
<dbReference type="PANTHER" id="PTHR37309">
    <property type="entry name" value="SLR0284 PROTEIN"/>
    <property type="match status" value="1"/>
</dbReference>
<accession>A0A0B2ALE7</accession>